<keyword evidence="12" id="KW-0456">Lyase</keyword>
<feature type="domain" description="Photolyase/cryptochrome alpha/beta" evidence="11">
    <location>
        <begin position="5"/>
        <end position="134"/>
    </location>
</feature>
<reference evidence="12 13" key="1">
    <citation type="submission" date="2020-07" db="EMBL/GenBank/DDBJ databases">
        <authorList>
            <person name="Feng X."/>
        </authorList>
    </citation>
    <scope>NUCLEOTIDE SEQUENCE [LARGE SCALE GENOMIC DNA]</scope>
    <source>
        <strain evidence="12 13">JCM14086</strain>
    </source>
</reference>
<dbReference type="Gene3D" id="3.40.50.620">
    <property type="entry name" value="HUPs"/>
    <property type="match status" value="1"/>
</dbReference>
<evidence type="ECO:0000256" key="5">
    <source>
        <dbReference type="ARBA" id="ARBA00022827"/>
    </source>
</evidence>
<dbReference type="InterPro" id="IPR006050">
    <property type="entry name" value="DNA_photolyase_N"/>
</dbReference>
<evidence type="ECO:0000256" key="9">
    <source>
        <dbReference type="PIRSR" id="PIRSR602081-2"/>
    </source>
</evidence>
<dbReference type="InterPro" id="IPR036155">
    <property type="entry name" value="Crypto/Photolyase_N_sf"/>
</dbReference>
<feature type="binding site" evidence="8">
    <location>
        <position position="274"/>
    </location>
    <ligand>
        <name>FAD</name>
        <dbReference type="ChEBI" id="CHEBI:57692"/>
    </ligand>
</feature>
<dbReference type="RefSeq" id="WP_185694824.1">
    <property type="nucleotide sequence ID" value="NZ_JACHVA010000139.1"/>
</dbReference>
<accession>A0A7X1B476</accession>
<dbReference type="InterPro" id="IPR005101">
    <property type="entry name" value="Cryptochr/Photolyase_FAD-bd"/>
</dbReference>
<keyword evidence="6 10" id="KW-0157">Chromophore</keyword>
<keyword evidence="13" id="KW-1185">Reference proteome</keyword>
<dbReference type="GO" id="GO:0003904">
    <property type="term" value="F:deoxyribodipyrimidine photo-lyase activity"/>
    <property type="evidence" value="ECO:0007669"/>
    <property type="project" value="UniProtKB-EC"/>
</dbReference>
<dbReference type="PROSITE" id="PS00394">
    <property type="entry name" value="DNA_PHOTOLYASES_1_1"/>
    <property type="match status" value="1"/>
</dbReference>
<sequence length="477" mass="55230">MPAPKPILLWFRKDLRLRDNAALAAAMDAGREIIPVFIWDDEGEGNWTPGAASRLFLQRALESLKKDLEEHRLKLVLRKGDSQKALEKLLEETGAMGVYWNRRYDPAAVQRDSEIKRWLREKEWEAESFNSSLLYEPWEVSTQQGKPFQVYTPFWKRVGALDRPTPIEVDLRKLRVPESFPETDSVASLGLVPDHPWVEKVDRYWKVGEASAEKILSDFLEDAVDDYKEARDFPAQHGTSRLSAYLHWGLIGPRQIWEAIVEAGREKSSGGQCFISEIGWREFAYHVLYHFPDTPESPLREKYEDFPWEEDEEVLQRWQRGKTGYPIVDAGMRQLWEEGWMHNRVRMIVGSLLVKHLLHSWSHGARWFWDCLVDADLASNTLGWQWSGGCGADAAPYFRVFNPMTQGKKFDPEGDYVRRYVPELADLPTKVIHEPWEASEEVLREAGVRLGDNYPNPIIEHKKGRERALAAFEKVKG</sequence>
<evidence type="ECO:0000256" key="7">
    <source>
        <dbReference type="ARBA" id="ARBA00033999"/>
    </source>
</evidence>
<name>A0A7X1B476_9BACT</name>
<dbReference type="Gene3D" id="1.25.40.80">
    <property type="match status" value="1"/>
</dbReference>
<dbReference type="PRINTS" id="PR00147">
    <property type="entry name" value="DNAPHOTLYASE"/>
</dbReference>
<dbReference type="InterPro" id="IPR018394">
    <property type="entry name" value="DNA_photolyase_1_CS_C"/>
</dbReference>
<comment type="caution">
    <text evidence="12">The sequence shown here is derived from an EMBL/GenBank/DDBJ whole genome shotgun (WGS) entry which is preliminary data.</text>
</comment>
<comment type="cofactor">
    <cofactor evidence="1">
        <name>(6R)-5,10-methylene-5,6,7,8-tetrahydrofolate</name>
        <dbReference type="ChEBI" id="CHEBI:15636"/>
    </cofactor>
</comment>
<dbReference type="Pfam" id="PF03441">
    <property type="entry name" value="FAD_binding_7"/>
    <property type="match status" value="1"/>
</dbReference>
<evidence type="ECO:0000313" key="13">
    <source>
        <dbReference type="Proteomes" id="UP000525652"/>
    </source>
</evidence>
<evidence type="ECO:0000259" key="11">
    <source>
        <dbReference type="PROSITE" id="PS51645"/>
    </source>
</evidence>
<dbReference type="PANTHER" id="PTHR11455:SF9">
    <property type="entry name" value="CRYPTOCHROME CIRCADIAN CLOCK 5 ISOFORM X1"/>
    <property type="match status" value="1"/>
</dbReference>
<feature type="binding site" evidence="8">
    <location>
        <begin position="239"/>
        <end position="243"/>
    </location>
    <ligand>
        <name>FAD</name>
        <dbReference type="ChEBI" id="CHEBI:57692"/>
    </ligand>
</feature>
<dbReference type="GO" id="GO:0009416">
    <property type="term" value="P:response to light stimulus"/>
    <property type="evidence" value="ECO:0007669"/>
    <property type="project" value="TreeGrafter"/>
</dbReference>
<dbReference type="EMBL" id="JACHVA010000139">
    <property type="protein sequence ID" value="MBC2604213.1"/>
    <property type="molecule type" value="Genomic_DNA"/>
</dbReference>
<dbReference type="InterPro" id="IPR036134">
    <property type="entry name" value="Crypto/Photolyase_FAD-like_sf"/>
</dbReference>
<dbReference type="FunFam" id="1.10.579.10:FF:000003">
    <property type="entry name" value="Deoxyribodipyrimidine photo-lyase"/>
    <property type="match status" value="1"/>
</dbReference>
<dbReference type="SUPFAM" id="SSF48173">
    <property type="entry name" value="Cryptochrome/photolyase FAD-binding domain"/>
    <property type="match status" value="1"/>
</dbReference>
<evidence type="ECO:0000256" key="4">
    <source>
        <dbReference type="ARBA" id="ARBA00022630"/>
    </source>
</evidence>
<dbReference type="GO" id="GO:0003677">
    <property type="term" value="F:DNA binding"/>
    <property type="evidence" value="ECO:0007669"/>
    <property type="project" value="TreeGrafter"/>
</dbReference>
<feature type="site" description="Electron transfer via tryptophanyl radical" evidence="9">
    <location>
        <position position="361"/>
    </location>
</feature>
<evidence type="ECO:0000313" key="12">
    <source>
        <dbReference type="EMBL" id="MBC2604213.1"/>
    </source>
</evidence>
<evidence type="ECO:0000256" key="3">
    <source>
        <dbReference type="ARBA" id="ARBA00014046"/>
    </source>
</evidence>
<feature type="site" description="Electron transfer via tryptophanyl radical" evidence="9">
    <location>
        <position position="384"/>
    </location>
</feature>
<dbReference type="PANTHER" id="PTHR11455">
    <property type="entry name" value="CRYPTOCHROME"/>
    <property type="match status" value="1"/>
</dbReference>
<dbReference type="Pfam" id="PF00875">
    <property type="entry name" value="DNA_photolyase"/>
    <property type="match status" value="1"/>
</dbReference>
<dbReference type="Proteomes" id="UP000525652">
    <property type="component" value="Unassembled WGS sequence"/>
</dbReference>
<feature type="binding site" evidence="8">
    <location>
        <position position="227"/>
    </location>
    <ligand>
        <name>FAD</name>
        <dbReference type="ChEBI" id="CHEBI:57692"/>
    </ligand>
</feature>
<dbReference type="EC" id="4.1.99.3" evidence="2"/>
<gene>
    <name evidence="12" type="ORF">H5P30_20730</name>
</gene>
<dbReference type="GO" id="GO:0000719">
    <property type="term" value="P:photoreactive repair"/>
    <property type="evidence" value="ECO:0007669"/>
    <property type="project" value="UniProtKB-ARBA"/>
</dbReference>
<protein>
    <recommendedName>
        <fullName evidence="3">Deoxyribodipyrimidine photo-lyase</fullName>
        <ecNumber evidence="2">4.1.99.3</ecNumber>
    </recommendedName>
</protein>
<dbReference type="AlphaFoldDB" id="A0A7X1B476"/>
<keyword evidence="5 8" id="KW-0274">FAD</keyword>
<dbReference type="InterPro" id="IPR014729">
    <property type="entry name" value="Rossmann-like_a/b/a_fold"/>
</dbReference>
<dbReference type="PROSITE" id="PS51645">
    <property type="entry name" value="PHR_CRY_ALPHA_BETA"/>
    <property type="match status" value="1"/>
</dbReference>
<comment type="cofactor">
    <cofactor evidence="8">
        <name>FAD</name>
        <dbReference type="ChEBI" id="CHEBI:57692"/>
    </cofactor>
    <text evidence="8">Binds 1 FAD per subunit.</text>
</comment>
<evidence type="ECO:0000256" key="6">
    <source>
        <dbReference type="ARBA" id="ARBA00022991"/>
    </source>
</evidence>
<feature type="site" description="Electron transfer via tryptophanyl radical" evidence="9">
    <location>
        <position position="308"/>
    </location>
</feature>
<evidence type="ECO:0000256" key="10">
    <source>
        <dbReference type="RuleBase" id="RU004182"/>
    </source>
</evidence>
<feature type="binding site" evidence="8">
    <location>
        <begin position="374"/>
        <end position="376"/>
    </location>
    <ligand>
        <name>FAD</name>
        <dbReference type="ChEBI" id="CHEBI:57692"/>
    </ligand>
</feature>
<evidence type="ECO:0000256" key="8">
    <source>
        <dbReference type="PIRSR" id="PIRSR602081-1"/>
    </source>
</evidence>
<keyword evidence="4 8" id="KW-0285">Flavoprotein</keyword>
<comment type="similarity">
    <text evidence="10">Belongs to the DNA photolyase family.</text>
</comment>
<evidence type="ECO:0000256" key="1">
    <source>
        <dbReference type="ARBA" id="ARBA00001932"/>
    </source>
</evidence>
<evidence type="ECO:0000256" key="2">
    <source>
        <dbReference type="ARBA" id="ARBA00013149"/>
    </source>
</evidence>
<dbReference type="SUPFAM" id="SSF52425">
    <property type="entry name" value="Cryptochrome/photolyase, N-terminal domain"/>
    <property type="match status" value="1"/>
</dbReference>
<organism evidence="12 13">
    <name type="scientific">Puniceicoccus vermicola</name>
    <dbReference type="NCBI Taxonomy" id="388746"/>
    <lineage>
        <taxon>Bacteria</taxon>
        <taxon>Pseudomonadati</taxon>
        <taxon>Verrucomicrobiota</taxon>
        <taxon>Opitutia</taxon>
        <taxon>Puniceicoccales</taxon>
        <taxon>Puniceicoccaceae</taxon>
        <taxon>Puniceicoccus</taxon>
    </lineage>
</organism>
<dbReference type="InterPro" id="IPR002081">
    <property type="entry name" value="Cryptochrome/DNA_photolyase_1"/>
</dbReference>
<comment type="catalytic activity">
    <reaction evidence="7">
        <text>cyclobutadipyrimidine (in DNA) = 2 pyrimidine residues (in DNA).</text>
        <dbReference type="EC" id="4.1.99.3"/>
    </reaction>
</comment>
<dbReference type="Gene3D" id="1.10.579.10">
    <property type="entry name" value="DNA Cyclobutane Dipyrimidine Photolyase, subunit A, domain 3"/>
    <property type="match status" value="1"/>
</dbReference>
<proteinExistence type="inferred from homology"/>
<dbReference type="GO" id="GO:0071949">
    <property type="term" value="F:FAD binding"/>
    <property type="evidence" value="ECO:0007669"/>
    <property type="project" value="TreeGrafter"/>
</dbReference>